<geneLocation type="plasmid" evidence="1">
    <name>pUJ-1KPC</name>
</geneLocation>
<evidence type="ECO:0000313" key="1">
    <source>
        <dbReference type="EMBL" id="AVI43391.1"/>
    </source>
</evidence>
<protein>
    <submittedName>
        <fullName evidence="1">Uncharacterized protein</fullName>
    </submittedName>
</protein>
<dbReference type="AlphaFoldDB" id="A0A2P1BNS5"/>
<dbReference type="EMBL" id="MG700548">
    <property type="protein sequence ID" value="AVI43391.1"/>
    <property type="molecule type" value="Genomic_DNA"/>
</dbReference>
<organism evidence="1">
    <name type="scientific">Klebsiella pneumoniae</name>
    <dbReference type="NCBI Taxonomy" id="573"/>
    <lineage>
        <taxon>Bacteria</taxon>
        <taxon>Pseudomonadati</taxon>
        <taxon>Pseudomonadota</taxon>
        <taxon>Gammaproteobacteria</taxon>
        <taxon>Enterobacterales</taxon>
        <taxon>Enterobacteriaceae</taxon>
        <taxon>Klebsiella/Raoultella group</taxon>
        <taxon>Klebsiella</taxon>
        <taxon>Klebsiella pneumoniae complex</taxon>
    </lineage>
</organism>
<name>A0A2P1BNS5_KLEPN</name>
<sequence>MYFVPLFFLAFHWLSGNGFAGVLIAELAFGLNMPLKKLPEIFKPQPSTENKMKEGEPDVHP</sequence>
<reference evidence="1" key="1">
    <citation type="submission" date="2017-12" db="EMBL/GenBank/DDBJ databases">
        <title>Insights into the successfully spreading KPC-encoding IncII plasmids.</title>
        <authorList>
            <person name="Brandt C."/>
            <person name="Pletz M.W."/>
            <person name="Makarewicz O."/>
        </authorList>
    </citation>
    <scope>NUCLEOTIDE SEQUENCE</scope>
    <source>
        <strain evidence="1">UR15381</strain>
        <plasmid evidence="1">pUJ-1KPC</plasmid>
    </source>
</reference>
<accession>A0A2P1BNS5</accession>
<keyword evidence="1" id="KW-0614">Plasmid</keyword>
<proteinExistence type="predicted"/>